<dbReference type="PANTHER" id="PTHR12751">
    <property type="entry name" value="PHOSPHATASE AND ACTIN REGULATOR PHACTR"/>
    <property type="match status" value="1"/>
</dbReference>
<dbReference type="STRING" id="983967.A0A1E4T7L4"/>
<evidence type="ECO:0000256" key="1">
    <source>
        <dbReference type="SAM" id="MobiDB-lite"/>
    </source>
</evidence>
<feature type="compositionally biased region" description="Acidic residues" evidence="1">
    <location>
        <begin position="1271"/>
        <end position="1280"/>
    </location>
</feature>
<evidence type="ECO:0008006" key="4">
    <source>
        <dbReference type="Google" id="ProtNLM"/>
    </source>
</evidence>
<evidence type="ECO:0000313" key="2">
    <source>
        <dbReference type="EMBL" id="ODV87746.1"/>
    </source>
</evidence>
<feature type="region of interest" description="Disordered" evidence="1">
    <location>
        <begin position="21"/>
        <end position="58"/>
    </location>
</feature>
<feature type="compositionally biased region" description="Polar residues" evidence="1">
    <location>
        <begin position="1324"/>
        <end position="1339"/>
    </location>
</feature>
<dbReference type="OrthoDB" id="5563016at2759"/>
<sequence>MTASQGTDLLLQLDPFHQKSSTTTITTNNKPLQQHPYSRIQPQPNSFSSPANSMSTVQDDEDFKNIDRSSSFQTSTSSSNIDNSLIYNHNQFQNTKNNDNSYLVESSASTVTSKNTLNLNSIEFYNGPSLNRQNTHASYLRNSLIISPSLDSINDVSNDTTSLEVPTKKMSMVTSPSIQSLGDILNNKLNSKQVKEFNSISEEAEEEEEEEEQVGAGDYLNQLQQSEEAKQQPYNPFINQSKSTFYTAASTDTLDAADYSGFTQHAVAVTNNKNIPDLISLSSTIKSEPTPFKHSIDDYSNTYDYSKSYVVGDDNDNDNDNQYPTQMTPNMFSPSMVFNEPIQKYDVFNNESVSQSTIFSHHQQLQQIEELKNLKPPAISESSSLGQISSSFHEIGYDDSILVPISPPVPSSSSSSKQQDDVDFIKSHKPTYSMRLVRDSTFDDIKEEISPRINQNDLFASPPPMINNDSPSLNPFGTPKFSQSDNNILLKTSSPIKSPSPLSKDGLTIDKQLPQRPSSLSRSKSLPLPPSNEPALEVTQPEPERQPQTQTQPQPPTPTQPQTQTQTSTKNKRLTFKGLFKNQKKSEIPSTDSPKQPPATPKELERPSPALSQGSFGSRHFKSKSYSNFENITSEHEKQQQQQVKQSNRDSKLLKSKERKEKGRSLLSGWKRKSISFGQPLDEIDNNHEKDKKNNKKKLFGKSNSMSHLSPTIGKATDDSKIKVNVDETPKITVSNDKENTTPITTTQQKKPLLETYGFSNGSNTDQGITLSTPSQSHYEFSSNEISPAITSDDLLKTPTYNSPDAFRKTIYHEQDEVASYEPTTEEQQNQQKSNVVNTFEDSPFDNYEIHLDNLTPSPKKPASKSIFTTKTTTTSASASIPKFQSLAPSRISSSNLNDTNNHIAIGEQSPDYEREFQMLSLSPQKSLGSLSSSSKLHPGDALFPKHLAADEVASIVSLERSKSIRSSINGGGGGGAGTHARSGSIIEMINNSGNGNEYGELLTTSDGMVVFRSPTNSSFNLGSPISVGGGFNSKRSSILKNTSSPLSSPITIRSSNIGKSHSKRSLKISDVEKDLVDDDDDDLTDIYNMIKFGDDDGDDMSVINTDFNLSGIQFDEDTSSKLSSDDKDMVEPIIKPAQTTSSHPWKQNQFGGQLQSSNIEQVDEQEQIPPQQLNTASEQHTSSTKYQFNDDDLDSLHSATTEISQVQPSTTTNDIDEPRPISLSFKGLNGPTFNSSLKPTTRSAILGSIANSTGSHVSLPTPTPTYYDNANDDDDNYEDDDLSKDFDEYIDVDNNSMFDNSPVQPLTIVEEEHSTNIKKSRRQSIINRLNTKSKSTSPKLRPDSLPVTSTSTFETTKKSKPRTKSQGSFSKLSLFGSRGSINSNELLSGFQQQTEHRELVIKNNVRFSSRILLYDTYDEDEYDRHPESATCNNLTPQLALMIKNELNEFKSQMPIHEDSRCYTHFF</sequence>
<reference evidence="3" key="1">
    <citation type="submission" date="2016-04" db="EMBL/GenBank/DDBJ databases">
        <title>Comparative genomics of biotechnologically important yeasts.</title>
        <authorList>
            <consortium name="DOE Joint Genome Institute"/>
            <person name="Riley R."/>
            <person name="Haridas S."/>
            <person name="Wolfe K.H."/>
            <person name="Lopes M.R."/>
            <person name="Hittinger C.T."/>
            <person name="Goker M."/>
            <person name="Salamov A."/>
            <person name="Wisecaver J."/>
            <person name="Long T.M."/>
            <person name="Aerts A.L."/>
            <person name="Barry K."/>
            <person name="Choi C."/>
            <person name="Clum A."/>
            <person name="Coughlan A.Y."/>
            <person name="Deshpande S."/>
            <person name="Douglass A.P."/>
            <person name="Hanson S.J."/>
            <person name="Klenk H.-P."/>
            <person name="Labutti K."/>
            <person name="Lapidus A."/>
            <person name="Lindquist E."/>
            <person name="Lipzen A."/>
            <person name="Meier-Kolthoff J.P."/>
            <person name="Ohm R.A."/>
            <person name="Otillar R.P."/>
            <person name="Pangilinan J."/>
            <person name="Peng Y."/>
            <person name="Rokas A."/>
            <person name="Rosa C.A."/>
            <person name="Scheuner C."/>
            <person name="Sibirny A.A."/>
            <person name="Slot J.C."/>
            <person name="Stielow J.B."/>
            <person name="Sun H."/>
            <person name="Kurtzman C.P."/>
            <person name="Blackwell M."/>
            <person name="Grigoriev I.V."/>
            <person name="Jeffries T.W."/>
        </authorList>
    </citation>
    <scope>NUCLEOTIDE SEQUENCE [LARGE SCALE GENOMIC DNA]</scope>
    <source>
        <strain evidence="3">NRRL YB-2248</strain>
    </source>
</reference>
<accession>A0A1E4T7L4</accession>
<evidence type="ECO:0000313" key="3">
    <source>
        <dbReference type="Proteomes" id="UP000094801"/>
    </source>
</evidence>
<feature type="compositionally biased region" description="Low complexity" evidence="1">
    <location>
        <begin position="489"/>
        <end position="504"/>
    </location>
</feature>
<dbReference type="GO" id="GO:0003779">
    <property type="term" value="F:actin binding"/>
    <property type="evidence" value="ECO:0007669"/>
    <property type="project" value="TreeGrafter"/>
</dbReference>
<feature type="compositionally biased region" description="Polar residues" evidence="1">
    <location>
        <begin position="1198"/>
        <end position="1214"/>
    </location>
</feature>
<feature type="region of interest" description="Disordered" evidence="1">
    <location>
        <begin position="1253"/>
        <end position="1280"/>
    </location>
</feature>
<feature type="region of interest" description="Disordered" evidence="1">
    <location>
        <begin position="680"/>
        <end position="718"/>
    </location>
</feature>
<feature type="compositionally biased region" description="Low complexity" evidence="1">
    <location>
        <begin position="512"/>
        <end position="526"/>
    </location>
</feature>
<proteinExistence type="predicted"/>
<feature type="compositionally biased region" description="Acidic residues" evidence="1">
    <location>
        <begin position="202"/>
        <end position="213"/>
    </location>
</feature>
<feature type="region of interest" description="Disordered" evidence="1">
    <location>
        <begin position="1313"/>
        <end position="1371"/>
    </location>
</feature>
<dbReference type="Proteomes" id="UP000094801">
    <property type="component" value="Unassembled WGS sequence"/>
</dbReference>
<feature type="region of interest" description="Disordered" evidence="1">
    <location>
        <begin position="196"/>
        <end position="215"/>
    </location>
</feature>
<feature type="compositionally biased region" description="Polar residues" evidence="1">
    <location>
        <begin position="28"/>
        <end position="57"/>
    </location>
</feature>
<feature type="region of interest" description="Disordered" evidence="1">
    <location>
        <begin position="1161"/>
        <end position="1228"/>
    </location>
</feature>
<dbReference type="GO" id="GO:0030036">
    <property type="term" value="P:actin cytoskeleton organization"/>
    <property type="evidence" value="ECO:0007669"/>
    <property type="project" value="TreeGrafter"/>
</dbReference>
<keyword evidence="3" id="KW-1185">Reference proteome</keyword>
<organism evidence="2 3">
    <name type="scientific">[Candida] arabinofermentans NRRL YB-2248</name>
    <dbReference type="NCBI Taxonomy" id="983967"/>
    <lineage>
        <taxon>Eukaryota</taxon>
        <taxon>Fungi</taxon>
        <taxon>Dikarya</taxon>
        <taxon>Ascomycota</taxon>
        <taxon>Saccharomycotina</taxon>
        <taxon>Pichiomycetes</taxon>
        <taxon>Pichiales</taxon>
        <taxon>Pichiaceae</taxon>
        <taxon>Ogataea</taxon>
        <taxon>Ogataea/Candida clade</taxon>
    </lineage>
</organism>
<feature type="region of interest" description="Disordered" evidence="1">
    <location>
        <begin position="453"/>
        <end position="668"/>
    </location>
</feature>
<feature type="compositionally biased region" description="Polar residues" evidence="1">
    <location>
        <begin position="467"/>
        <end position="487"/>
    </location>
</feature>
<dbReference type="PANTHER" id="PTHR12751:SF18">
    <property type="entry name" value="PHOSPHATASE AND ACTIN REGULATOR 1"/>
    <property type="match status" value="1"/>
</dbReference>
<feature type="compositionally biased region" description="Polar residues" evidence="1">
    <location>
        <begin position="1169"/>
        <end position="1188"/>
    </location>
</feature>
<dbReference type="EMBL" id="KV453847">
    <property type="protein sequence ID" value="ODV87746.1"/>
    <property type="molecule type" value="Genomic_DNA"/>
</dbReference>
<gene>
    <name evidence="2" type="ORF">CANARDRAFT_20476</name>
</gene>
<protein>
    <recommendedName>
        <fullName evidence="4">Bud neck involved protein</fullName>
    </recommendedName>
</protein>
<name>A0A1E4T7L4_9ASCO</name>
<feature type="compositionally biased region" description="Basic and acidic residues" evidence="1">
    <location>
        <begin position="647"/>
        <end position="664"/>
    </location>
</feature>